<sequence length="132" mass="15110">MPTELFLGLAAFLKSQGDSRDPVVAVSDAVDYWMDNASWKPELLRPAPTSNSGYQWKSLFLPDGTEVRMQYKGDWHYAKVEGDKLMYEGEPITPGRLANTITQTSRNAWRDLWIKRPADAEWRLADDCREAE</sequence>
<protein>
    <submittedName>
        <fullName evidence="1">Uncharacterized protein</fullName>
    </submittedName>
</protein>
<evidence type="ECO:0000313" key="1">
    <source>
        <dbReference type="EMBL" id="OWR05741.1"/>
    </source>
</evidence>
<accession>A0A254NCR3</accession>
<organism evidence="1 2">
    <name type="scientific">Roseateles puraquae</name>
    <dbReference type="NCBI Taxonomy" id="431059"/>
    <lineage>
        <taxon>Bacteria</taxon>
        <taxon>Pseudomonadati</taxon>
        <taxon>Pseudomonadota</taxon>
        <taxon>Betaproteobacteria</taxon>
        <taxon>Burkholderiales</taxon>
        <taxon>Sphaerotilaceae</taxon>
        <taxon>Roseateles</taxon>
    </lineage>
</organism>
<name>A0A254NCR3_9BURK</name>
<dbReference type="EMBL" id="NISI01000001">
    <property type="protein sequence ID" value="OWR05741.1"/>
    <property type="molecule type" value="Genomic_DNA"/>
</dbReference>
<evidence type="ECO:0000313" key="2">
    <source>
        <dbReference type="Proteomes" id="UP000197446"/>
    </source>
</evidence>
<reference evidence="1 2" key="1">
    <citation type="journal article" date="2007" name="Int. J. Syst. Evol. Microbiol.">
        <title>Description of Pelomonas aquatica sp. nov. and Pelomonas puraquae sp. nov., isolated from industrial and haemodialysis water.</title>
        <authorList>
            <person name="Gomila M."/>
            <person name="Bowien B."/>
            <person name="Falsen E."/>
            <person name="Moore E.R."/>
            <person name="Lalucat J."/>
        </authorList>
    </citation>
    <scope>NUCLEOTIDE SEQUENCE [LARGE SCALE GENOMIC DNA]</scope>
    <source>
        <strain evidence="1 2">CCUG 52769</strain>
    </source>
</reference>
<dbReference type="AlphaFoldDB" id="A0A254NCR3"/>
<gene>
    <name evidence="1" type="ORF">CDO81_04640</name>
</gene>
<proteinExistence type="predicted"/>
<comment type="caution">
    <text evidence="1">The sequence shown here is derived from an EMBL/GenBank/DDBJ whole genome shotgun (WGS) entry which is preliminary data.</text>
</comment>
<dbReference type="Proteomes" id="UP000197446">
    <property type="component" value="Unassembled WGS sequence"/>
</dbReference>
<keyword evidence="2" id="KW-1185">Reference proteome</keyword>